<dbReference type="RefSeq" id="WP_215237673.1">
    <property type="nucleotide sequence ID" value="NZ_CAJRAF010000001.1"/>
</dbReference>
<comment type="caution">
    <text evidence="1">The sequence shown here is derived from an EMBL/GenBank/DDBJ whole genome shotgun (WGS) entry which is preliminary data.</text>
</comment>
<gene>
    <name evidence="1" type="ORF">DYBT9275_00970</name>
</gene>
<dbReference type="Proteomes" id="UP000680038">
    <property type="component" value="Unassembled WGS sequence"/>
</dbReference>
<evidence type="ECO:0000313" key="1">
    <source>
        <dbReference type="EMBL" id="CAG4992474.1"/>
    </source>
</evidence>
<dbReference type="AlphaFoldDB" id="A0A916NK25"/>
<sequence length="175" mass="19454">MKNRRLAPLLSKQCHYVTLVFLVALSFGPGCQKSKQPNPCEDVLSERTPTQVGLLFVDGKTGENILLSKNIDPATITITPELGDLSSEHGMIENRSGSPMYGALVFHIFDTKKGAFKYKINIPNVGITTLSYMNKEKESDNECNPFHISVTDPVIEDHSFTVSRIDSRLILQVML</sequence>
<organism evidence="1 2">
    <name type="scientific">Dyadobacter helix</name>
    <dbReference type="NCBI Taxonomy" id="2822344"/>
    <lineage>
        <taxon>Bacteria</taxon>
        <taxon>Pseudomonadati</taxon>
        <taxon>Bacteroidota</taxon>
        <taxon>Cytophagia</taxon>
        <taxon>Cytophagales</taxon>
        <taxon>Spirosomataceae</taxon>
        <taxon>Dyadobacter</taxon>
    </lineage>
</organism>
<name>A0A916NK25_9BACT</name>
<reference evidence="1" key="1">
    <citation type="submission" date="2021-04" db="EMBL/GenBank/DDBJ databases">
        <authorList>
            <person name="Rodrigo-Torres L."/>
            <person name="Arahal R. D."/>
            <person name="Lucena T."/>
        </authorList>
    </citation>
    <scope>NUCLEOTIDE SEQUENCE</scope>
    <source>
        <strain evidence="1">CECT 9275</strain>
    </source>
</reference>
<evidence type="ECO:0000313" key="2">
    <source>
        <dbReference type="Proteomes" id="UP000680038"/>
    </source>
</evidence>
<proteinExistence type="predicted"/>
<accession>A0A916NK25</accession>
<keyword evidence="2" id="KW-1185">Reference proteome</keyword>
<dbReference type="EMBL" id="CAJRAF010000001">
    <property type="protein sequence ID" value="CAG4992474.1"/>
    <property type="molecule type" value="Genomic_DNA"/>
</dbReference>
<protein>
    <submittedName>
        <fullName evidence="1">Uncharacterized protein</fullName>
    </submittedName>
</protein>